<evidence type="ECO:0000313" key="2">
    <source>
        <dbReference type="EMBL" id="MCM2579097.1"/>
    </source>
</evidence>
<organism evidence="2 3">
    <name type="scientific">Streptomyces meridianus</name>
    <dbReference type="NCBI Taxonomy" id="2938945"/>
    <lineage>
        <taxon>Bacteria</taxon>
        <taxon>Bacillati</taxon>
        <taxon>Actinomycetota</taxon>
        <taxon>Actinomycetes</taxon>
        <taxon>Kitasatosporales</taxon>
        <taxon>Streptomycetaceae</taxon>
        <taxon>Streptomyces</taxon>
    </lineage>
</organism>
<gene>
    <name evidence="2" type="ORF">M1E25_17355</name>
</gene>
<dbReference type="RefSeq" id="WP_251416522.1">
    <property type="nucleotide sequence ID" value="NZ_JAMQGM010000037.1"/>
</dbReference>
<evidence type="ECO:0000256" key="1">
    <source>
        <dbReference type="SAM" id="MobiDB-lite"/>
    </source>
</evidence>
<accession>A0ABT0X994</accession>
<dbReference type="EMBL" id="JAMQGM010000037">
    <property type="protein sequence ID" value="MCM2579097.1"/>
    <property type="molecule type" value="Genomic_DNA"/>
</dbReference>
<feature type="region of interest" description="Disordered" evidence="1">
    <location>
        <begin position="30"/>
        <end position="56"/>
    </location>
</feature>
<dbReference type="Proteomes" id="UP001167160">
    <property type="component" value="Unassembled WGS sequence"/>
</dbReference>
<reference evidence="2" key="1">
    <citation type="journal article" date="2023" name="Int. J. Syst. Evol. Microbiol.">
        <title>Streptomyces meridianus sp. nov. isolated from brackish water of the Tagus estuary in Alcochete, Portugal.</title>
        <authorList>
            <person name="Santos J.D.N."/>
            <person name="Klimek D."/>
            <person name="Calusinska M."/>
            <person name="Lobo Da Cunha A."/>
            <person name="Catita J."/>
            <person name="Goncalves H."/>
            <person name="Gonzalez I."/>
            <person name="Reyes F."/>
            <person name="Lage O.M."/>
        </authorList>
    </citation>
    <scope>NUCLEOTIDE SEQUENCE</scope>
    <source>
        <strain evidence="2">MTZ3.1</strain>
    </source>
</reference>
<comment type="caution">
    <text evidence="2">The sequence shown here is derived from an EMBL/GenBank/DDBJ whole genome shotgun (WGS) entry which is preliminary data.</text>
</comment>
<feature type="region of interest" description="Disordered" evidence="1">
    <location>
        <begin position="87"/>
        <end position="110"/>
    </location>
</feature>
<evidence type="ECO:0000313" key="3">
    <source>
        <dbReference type="Proteomes" id="UP001167160"/>
    </source>
</evidence>
<protein>
    <submittedName>
        <fullName evidence="2">Uncharacterized protein</fullName>
    </submittedName>
</protein>
<proteinExistence type="predicted"/>
<feature type="compositionally biased region" description="Basic and acidic residues" evidence="1">
    <location>
        <begin position="87"/>
        <end position="101"/>
    </location>
</feature>
<keyword evidence="3" id="KW-1185">Reference proteome</keyword>
<name>A0ABT0X994_9ACTN</name>
<sequence length="110" mass="12467">MAEQFAVTHGALTKFSKTELERARQLRQIRKTLGADSPSETAFGSLPESEETGQDYRERVEETLTNLGFAAEQRDWIGEFIERTARSYQETEDHTSGEIRTIEAQARGTI</sequence>